<dbReference type="EMBL" id="JARK01001680">
    <property type="protein sequence ID" value="EYB83038.1"/>
    <property type="molecule type" value="Genomic_DNA"/>
</dbReference>
<sequence length="73" mass="8517">MPHSAHRNQGCEEFSVFRFTLSVLRPFWPSILRFPEFSSENEKKKRKIKGGEVYHYPFGECSCGINVTKSHLL</sequence>
<gene>
    <name evidence="1" type="primary">Acey_s0344.g3074</name>
    <name evidence="1" type="ORF">Y032_0344g3074</name>
</gene>
<organism evidence="1 2">
    <name type="scientific">Ancylostoma ceylanicum</name>
    <dbReference type="NCBI Taxonomy" id="53326"/>
    <lineage>
        <taxon>Eukaryota</taxon>
        <taxon>Metazoa</taxon>
        <taxon>Ecdysozoa</taxon>
        <taxon>Nematoda</taxon>
        <taxon>Chromadorea</taxon>
        <taxon>Rhabditida</taxon>
        <taxon>Rhabditina</taxon>
        <taxon>Rhabditomorpha</taxon>
        <taxon>Strongyloidea</taxon>
        <taxon>Ancylostomatidae</taxon>
        <taxon>Ancylostomatinae</taxon>
        <taxon>Ancylostoma</taxon>
    </lineage>
</organism>
<proteinExistence type="predicted"/>
<accession>A0A016RXJ4</accession>
<name>A0A016RXJ4_9BILA</name>
<dbReference type="AlphaFoldDB" id="A0A016RXJ4"/>
<evidence type="ECO:0000313" key="1">
    <source>
        <dbReference type="EMBL" id="EYB83038.1"/>
    </source>
</evidence>
<evidence type="ECO:0000313" key="2">
    <source>
        <dbReference type="Proteomes" id="UP000024635"/>
    </source>
</evidence>
<dbReference type="Proteomes" id="UP000024635">
    <property type="component" value="Unassembled WGS sequence"/>
</dbReference>
<protein>
    <submittedName>
        <fullName evidence="1">Uncharacterized protein</fullName>
    </submittedName>
</protein>
<reference evidence="2" key="1">
    <citation type="journal article" date="2015" name="Nat. Genet.">
        <title>The genome and transcriptome of the zoonotic hookworm Ancylostoma ceylanicum identify infection-specific gene families.</title>
        <authorList>
            <person name="Schwarz E.M."/>
            <person name="Hu Y."/>
            <person name="Antoshechkin I."/>
            <person name="Miller M.M."/>
            <person name="Sternberg P.W."/>
            <person name="Aroian R.V."/>
        </authorList>
    </citation>
    <scope>NUCLEOTIDE SEQUENCE</scope>
    <source>
        <strain evidence="2">HY135</strain>
    </source>
</reference>
<comment type="caution">
    <text evidence="1">The sequence shown here is derived from an EMBL/GenBank/DDBJ whole genome shotgun (WGS) entry which is preliminary data.</text>
</comment>
<keyword evidence="2" id="KW-1185">Reference proteome</keyword>